<dbReference type="InterPro" id="IPR000504">
    <property type="entry name" value="RRM_dom"/>
</dbReference>
<dbReference type="PANTHER" id="PTHR23236:SF51">
    <property type="entry name" value="NUCLEOLAR PROTEIN 6"/>
    <property type="match status" value="1"/>
</dbReference>
<feature type="compositionally biased region" description="Basic and acidic residues" evidence="3">
    <location>
        <begin position="340"/>
        <end position="364"/>
    </location>
</feature>
<dbReference type="AlphaFoldDB" id="A0AAN6JA27"/>
<accession>A0AAN6JA27</accession>
<feature type="compositionally biased region" description="Acidic residues" evidence="3">
    <location>
        <begin position="71"/>
        <end position="81"/>
    </location>
</feature>
<comment type="caution">
    <text evidence="5">The sequence shown here is derived from an EMBL/GenBank/DDBJ whole genome shotgun (WGS) entry which is preliminary data.</text>
</comment>
<feature type="compositionally biased region" description="Polar residues" evidence="3">
    <location>
        <begin position="139"/>
        <end position="160"/>
    </location>
</feature>
<dbReference type="Pfam" id="PF00076">
    <property type="entry name" value="RRM_1"/>
    <property type="match status" value="1"/>
</dbReference>
<evidence type="ECO:0000313" key="6">
    <source>
        <dbReference type="Proteomes" id="UP001168146"/>
    </source>
</evidence>
<dbReference type="CDD" id="cd12400">
    <property type="entry name" value="RRM_Nop6"/>
    <property type="match status" value="1"/>
</dbReference>
<protein>
    <recommendedName>
        <fullName evidence="4">RRM domain-containing protein</fullName>
    </recommendedName>
</protein>
<feature type="domain" description="RRM" evidence="4">
    <location>
        <begin position="233"/>
        <end position="335"/>
    </location>
</feature>
<feature type="compositionally biased region" description="Basic and acidic residues" evidence="3">
    <location>
        <begin position="161"/>
        <end position="172"/>
    </location>
</feature>
<dbReference type="Proteomes" id="UP001168146">
    <property type="component" value="Unassembled WGS sequence"/>
</dbReference>
<dbReference type="InterPro" id="IPR035979">
    <property type="entry name" value="RBD_domain_sf"/>
</dbReference>
<dbReference type="GO" id="GO:0042274">
    <property type="term" value="P:ribosomal small subunit biogenesis"/>
    <property type="evidence" value="ECO:0007669"/>
    <property type="project" value="TreeGrafter"/>
</dbReference>
<dbReference type="EMBL" id="JASUXU010000047">
    <property type="protein sequence ID" value="KAK0317001.1"/>
    <property type="molecule type" value="Genomic_DNA"/>
</dbReference>
<feature type="compositionally biased region" description="Low complexity" evidence="3">
    <location>
        <begin position="96"/>
        <end position="106"/>
    </location>
</feature>
<feature type="compositionally biased region" description="Basic and acidic residues" evidence="3">
    <location>
        <begin position="82"/>
        <end position="93"/>
    </location>
</feature>
<evidence type="ECO:0000256" key="2">
    <source>
        <dbReference type="PROSITE-ProRule" id="PRU00176"/>
    </source>
</evidence>
<dbReference type="InterPro" id="IPR012677">
    <property type="entry name" value="Nucleotide-bd_a/b_plait_sf"/>
</dbReference>
<evidence type="ECO:0000256" key="3">
    <source>
        <dbReference type="SAM" id="MobiDB-lite"/>
    </source>
</evidence>
<proteinExistence type="predicted"/>
<dbReference type="SMART" id="SM00360">
    <property type="entry name" value="RRM"/>
    <property type="match status" value="1"/>
</dbReference>
<evidence type="ECO:0000313" key="5">
    <source>
        <dbReference type="EMBL" id="KAK0317001.1"/>
    </source>
</evidence>
<evidence type="ECO:0000256" key="1">
    <source>
        <dbReference type="ARBA" id="ARBA00022884"/>
    </source>
</evidence>
<name>A0AAN6JA27_9PEZI</name>
<reference evidence="5" key="1">
    <citation type="submission" date="2021-12" db="EMBL/GenBank/DDBJ databases">
        <title>Black yeast isolated from Biological Soil Crust.</title>
        <authorList>
            <person name="Kurbessoian T."/>
        </authorList>
    </citation>
    <scope>NUCLEOTIDE SEQUENCE</scope>
    <source>
        <strain evidence="5">CCFEE 5208</strain>
    </source>
</reference>
<gene>
    <name evidence="5" type="ORF">LTR82_012143</name>
</gene>
<feature type="region of interest" description="Disordered" evidence="3">
    <location>
        <begin position="332"/>
        <end position="412"/>
    </location>
</feature>
<evidence type="ECO:0000259" key="4">
    <source>
        <dbReference type="PROSITE" id="PS50102"/>
    </source>
</evidence>
<dbReference type="GO" id="GO:0005730">
    <property type="term" value="C:nucleolus"/>
    <property type="evidence" value="ECO:0007669"/>
    <property type="project" value="TreeGrafter"/>
</dbReference>
<dbReference type="PANTHER" id="PTHR23236">
    <property type="entry name" value="EUKARYOTIC TRANSLATION INITIATION FACTOR 4B/4H"/>
    <property type="match status" value="1"/>
</dbReference>
<dbReference type="PROSITE" id="PS50102">
    <property type="entry name" value="RRM"/>
    <property type="match status" value="1"/>
</dbReference>
<keyword evidence="1 2" id="KW-0694">RNA-binding</keyword>
<dbReference type="GO" id="GO:0019843">
    <property type="term" value="F:rRNA binding"/>
    <property type="evidence" value="ECO:0007669"/>
    <property type="project" value="TreeGrafter"/>
</dbReference>
<dbReference type="Gene3D" id="3.30.70.330">
    <property type="match status" value="1"/>
</dbReference>
<feature type="region of interest" description="Disordered" evidence="3">
    <location>
        <begin position="44"/>
        <end position="189"/>
    </location>
</feature>
<organism evidence="5 6">
    <name type="scientific">Friedmanniomyces endolithicus</name>
    <dbReference type="NCBI Taxonomy" id="329885"/>
    <lineage>
        <taxon>Eukaryota</taxon>
        <taxon>Fungi</taxon>
        <taxon>Dikarya</taxon>
        <taxon>Ascomycota</taxon>
        <taxon>Pezizomycotina</taxon>
        <taxon>Dothideomycetes</taxon>
        <taxon>Dothideomycetidae</taxon>
        <taxon>Mycosphaerellales</taxon>
        <taxon>Teratosphaeriaceae</taxon>
        <taxon>Friedmanniomyces</taxon>
    </lineage>
</organism>
<feature type="compositionally biased region" description="Basic and acidic residues" evidence="3">
    <location>
        <begin position="384"/>
        <end position="393"/>
    </location>
</feature>
<sequence>MSHRREDLRQDFILRLCETRGQFSSRDFGKNLIAIAFKMSIDAPSNRKTKKAQRDTERHGKGRKRKHDETIDLPDGVEQEGEPTRDLMLEKTGNDTVAGTAPAVKAPKTKKQKRIPSDTGNGVDHEEGPTGDATKRASTKTTQASTEQPKSMDANSTSSKARPDVTPADRKARTLARNLRKRRKDKEARGVFATPGIAAASGVTAAVEDNASGDAAPDPENTDPTAIKSGAKFILFIGNLPFATTDTALQAHFKKLSPFTLRHRTDPSTGKSKGFAFLEFENYDRMETCLKKYHHTLFDPDDYREDKGKFGGVGGERAKAGKNRARQINVELTAGGGGKGEGRKEKIRDKNVHLEEERQRRAEQEMSEQAAAGVGRKGGKRGMGGKEKEKENGEEGVSTAGVHPSRLAMMKG</sequence>
<dbReference type="SUPFAM" id="SSF54928">
    <property type="entry name" value="RNA-binding domain, RBD"/>
    <property type="match status" value="1"/>
</dbReference>
<dbReference type="InterPro" id="IPR034228">
    <property type="entry name" value="Nop6_RRM"/>
</dbReference>